<evidence type="ECO:0000313" key="3">
    <source>
        <dbReference type="Proteomes" id="UP000007875"/>
    </source>
</evidence>
<feature type="region of interest" description="Disordered" evidence="1">
    <location>
        <begin position="12"/>
        <end position="42"/>
    </location>
</feature>
<feature type="compositionally biased region" description="Polar residues" evidence="1">
    <location>
        <begin position="19"/>
        <end position="42"/>
    </location>
</feature>
<protein>
    <recommendedName>
        <fullName evidence="4">MADS-box domain-containing protein</fullName>
    </recommendedName>
</protein>
<reference evidence="2" key="2">
    <citation type="submission" date="2025-08" db="UniProtKB">
        <authorList>
            <consortium name="Ensembl"/>
        </authorList>
    </citation>
    <scope>IDENTIFICATION</scope>
</reference>
<evidence type="ECO:0000313" key="2">
    <source>
        <dbReference type="Ensembl" id="ENSCSAVP00000012895.1"/>
    </source>
</evidence>
<dbReference type="Ensembl" id="ENSCSAVT00000013044.1">
    <property type="protein sequence ID" value="ENSCSAVP00000012895.1"/>
    <property type="gene ID" value="ENSCSAVG00000007572.1"/>
</dbReference>
<dbReference type="Proteomes" id="UP000007875">
    <property type="component" value="Unassembled WGS sequence"/>
</dbReference>
<accession>H2Z5N3</accession>
<dbReference type="InParanoid" id="H2Z5N3"/>
<feature type="region of interest" description="Disordered" evidence="1">
    <location>
        <begin position="210"/>
        <end position="249"/>
    </location>
</feature>
<sequence>MVRKTATVLPRLFNRSNDHVPQSSSADSPQTLPSTPPFSNNEVRTIRTGLRARSRKLEDLVSVSQWERVFSMRKRTLMTKALDLEDATGAIVTVTVRVNEDVYYYASSDITQNMLEKSNLLGVNNYHVTKQSLRPGGFSSSNFPSQYLSGDQQLFQTPEKTKVVENTQLSKHQTNNQQISSQSKRNQHFPIQPMTHQQITNQLLINQQKTPEFQSRKQQSSHQPTNQNFNQQSSHTSVIKQATLKHQNK</sequence>
<dbReference type="GeneTree" id="ENSGT00530000066929"/>
<reference evidence="3" key="1">
    <citation type="submission" date="2003-08" db="EMBL/GenBank/DDBJ databases">
        <authorList>
            <person name="Birren B."/>
            <person name="Nusbaum C."/>
            <person name="Abebe A."/>
            <person name="Abouelleil A."/>
            <person name="Adekoya E."/>
            <person name="Ait-zahra M."/>
            <person name="Allen N."/>
            <person name="Allen T."/>
            <person name="An P."/>
            <person name="Anderson M."/>
            <person name="Anderson S."/>
            <person name="Arachchi H."/>
            <person name="Armbruster J."/>
            <person name="Bachantsang P."/>
            <person name="Baldwin J."/>
            <person name="Barry A."/>
            <person name="Bayul T."/>
            <person name="Blitshsteyn B."/>
            <person name="Bloom T."/>
            <person name="Blye J."/>
            <person name="Boguslavskiy L."/>
            <person name="Borowsky M."/>
            <person name="Boukhgalter B."/>
            <person name="Brunache A."/>
            <person name="Butler J."/>
            <person name="Calixte N."/>
            <person name="Calvo S."/>
            <person name="Camarata J."/>
            <person name="Campo K."/>
            <person name="Chang J."/>
            <person name="Cheshatsang Y."/>
            <person name="Citroen M."/>
            <person name="Collymore A."/>
            <person name="Considine T."/>
            <person name="Cook A."/>
            <person name="Cooke P."/>
            <person name="Corum B."/>
            <person name="Cuomo C."/>
            <person name="David R."/>
            <person name="Dawoe T."/>
            <person name="Degray S."/>
            <person name="Dodge S."/>
            <person name="Dooley K."/>
            <person name="Dorje P."/>
            <person name="Dorjee K."/>
            <person name="Dorris L."/>
            <person name="Duffey N."/>
            <person name="Dupes A."/>
            <person name="Elkins T."/>
            <person name="Engels R."/>
            <person name="Erickson J."/>
            <person name="Farina A."/>
            <person name="Faro S."/>
            <person name="Ferreira P."/>
            <person name="Fischer H."/>
            <person name="Fitzgerald M."/>
            <person name="Foley K."/>
            <person name="Gage D."/>
            <person name="Galagan J."/>
            <person name="Gearin G."/>
            <person name="Gnerre S."/>
            <person name="Gnirke A."/>
            <person name="Goyette A."/>
            <person name="Graham J."/>
            <person name="Grandbois E."/>
            <person name="Gyaltsen K."/>
            <person name="Hafez N."/>
            <person name="Hagopian D."/>
            <person name="Hagos B."/>
            <person name="Hall J."/>
            <person name="Hatcher B."/>
            <person name="Heller A."/>
            <person name="Higgins H."/>
            <person name="Honan T."/>
            <person name="Horn A."/>
            <person name="Houde N."/>
            <person name="Hughes L."/>
            <person name="Hulme W."/>
            <person name="Husby E."/>
            <person name="Iliev I."/>
            <person name="Jaffe D."/>
            <person name="Jones C."/>
            <person name="Kamal M."/>
            <person name="Kamat A."/>
            <person name="Kamvysselis M."/>
            <person name="Karlsson E."/>
            <person name="Kells C."/>
            <person name="Kieu A."/>
            <person name="Kisner P."/>
            <person name="Kodira C."/>
            <person name="Kulbokas E."/>
            <person name="Labutti K."/>
            <person name="Lama D."/>
            <person name="Landers T."/>
            <person name="Leger J."/>
            <person name="Levine S."/>
            <person name="Lewis D."/>
            <person name="Lewis T."/>
            <person name="Lindblad-toh K."/>
            <person name="Liu X."/>
            <person name="Lokyitsang T."/>
            <person name="Lokyitsang Y."/>
            <person name="Lucien O."/>
            <person name="Lui A."/>
            <person name="Ma L.J."/>
            <person name="Mabbitt R."/>
            <person name="Macdonald J."/>
            <person name="Maclean C."/>
            <person name="Major J."/>
            <person name="Manning J."/>
            <person name="Marabella R."/>
            <person name="Maru K."/>
            <person name="Matthews C."/>
            <person name="Mauceli E."/>
            <person name="Mccarthy M."/>
            <person name="Mcdonough S."/>
            <person name="Mcghee T."/>
            <person name="Meldrim J."/>
            <person name="Meneus L."/>
            <person name="Mesirov J."/>
            <person name="Mihalev A."/>
            <person name="Mihova T."/>
            <person name="Mikkelsen T."/>
            <person name="Mlenga V."/>
            <person name="Moru K."/>
            <person name="Mozes J."/>
            <person name="Mulrain L."/>
            <person name="Munson G."/>
            <person name="Naylor J."/>
            <person name="Newes C."/>
            <person name="Nguyen C."/>
            <person name="Nguyen N."/>
            <person name="Nguyen T."/>
            <person name="Nicol R."/>
            <person name="Nielsen C."/>
            <person name="Nizzari M."/>
            <person name="Norbu C."/>
            <person name="Norbu N."/>
            <person name="O'donnell P."/>
            <person name="Okoawo O."/>
            <person name="O'leary S."/>
            <person name="Omotosho B."/>
            <person name="O'neill K."/>
            <person name="Osman S."/>
            <person name="Parker S."/>
            <person name="Perrin D."/>
            <person name="Phunkhang P."/>
            <person name="Piqani B."/>
            <person name="Purcell S."/>
            <person name="Rachupka T."/>
            <person name="Ramasamy U."/>
            <person name="Rameau R."/>
            <person name="Ray V."/>
            <person name="Raymond C."/>
            <person name="Retta R."/>
            <person name="Richardson S."/>
            <person name="Rise C."/>
            <person name="Rodriguez J."/>
            <person name="Rogers J."/>
            <person name="Rogov P."/>
            <person name="Rutman M."/>
            <person name="Schupbach R."/>
            <person name="Seaman C."/>
            <person name="Settipalli S."/>
            <person name="Sharpe T."/>
            <person name="Sheridan J."/>
            <person name="Sherpa N."/>
            <person name="Shi J."/>
            <person name="Smirnov S."/>
            <person name="Smith C."/>
            <person name="Sougnez C."/>
            <person name="Spencer B."/>
            <person name="Stalker J."/>
            <person name="Stange-thomann N."/>
            <person name="Stavropoulos S."/>
            <person name="Stetson K."/>
            <person name="Stone C."/>
            <person name="Stone S."/>
            <person name="Stubbs M."/>
            <person name="Talamas J."/>
            <person name="Tchuinga P."/>
            <person name="Tenzing P."/>
            <person name="Tesfaye S."/>
            <person name="Theodore J."/>
            <person name="Thoulutsang Y."/>
            <person name="Topham K."/>
            <person name="Towey S."/>
            <person name="Tsamla T."/>
            <person name="Tsomo N."/>
            <person name="Vallee D."/>
            <person name="Vassiliev H."/>
            <person name="Venkataraman V."/>
            <person name="Vinson J."/>
            <person name="Vo A."/>
            <person name="Wade C."/>
            <person name="Wang S."/>
            <person name="Wangchuk T."/>
            <person name="Wangdi T."/>
            <person name="Whittaker C."/>
            <person name="Wilkinson J."/>
            <person name="Wu Y."/>
            <person name="Wyman D."/>
            <person name="Yadav S."/>
            <person name="Yang S."/>
            <person name="Yang X."/>
            <person name="Yeager S."/>
            <person name="Yee E."/>
            <person name="Young G."/>
            <person name="Zainoun J."/>
            <person name="Zembeck L."/>
            <person name="Zimmer A."/>
            <person name="Zody M."/>
            <person name="Lander E."/>
        </authorList>
    </citation>
    <scope>NUCLEOTIDE SEQUENCE [LARGE SCALE GENOMIC DNA]</scope>
</reference>
<dbReference type="AlphaFoldDB" id="H2Z5N3"/>
<keyword evidence="3" id="KW-1185">Reference proteome</keyword>
<name>H2Z5N3_CIOSA</name>
<dbReference type="HOGENOM" id="CLU_1117867_0_0_1"/>
<evidence type="ECO:0008006" key="4">
    <source>
        <dbReference type="Google" id="ProtNLM"/>
    </source>
</evidence>
<feature type="compositionally biased region" description="Polar residues" evidence="1">
    <location>
        <begin position="210"/>
        <end position="240"/>
    </location>
</feature>
<evidence type="ECO:0000256" key="1">
    <source>
        <dbReference type="SAM" id="MobiDB-lite"/>
    </source>
</evidence>
<organism evidence="2 3">
    <name type="scientific">Ciona savignyi</name>
    <name type="common">Pacific transparent sea squirt</name>
    <dbReference type="NCBI Taxonomy" id="51511"/>
    <lineage>
        <taxon>Eukaryota</taxon>
        <taxon>Metazoa</taxon>
        <taxon>Chordata</taxon>
        <taxon>Tunicata</taxon>
        <taxon>Ascidiacea</taxon>
        <taxon>Phlebobranchia</taxon>
        <taxon>Cionidae</taxon>
        <taxon>Ciona</taxon>
    </lineage>
</organism>
<proteinExistence type="predicted"/>
<reference evidence="2" key="3">
    <citation type="submission" date="2025-09" db="UniProtKB">
        <authorList>
            <consortium name="Ensembl"/>
        </authorList>
    </citation>
    <scope>IDENTIFICATION</scope>
</reference>